<dbReference type="GO" id="GO:0009380">
    <property type="term" value="C:excinuclease repair complex"/>
    <property type="evidence" value="ECO:0007669"/>
    <property type="project" value="InterPro"/>
</dbReference>
<keyword evidence="3 12" id="KW-0963">Cytoplasm</keyword>
<comment type="domain">
    <text evidence="12">The beta-hairpin motif is involved in DNA binding.</text>
</comment>
<evidence type="ECO:0000256" key="13">
    <source>
        <dbReference type="RuleBase" id="RU003587"/>
    </source>
</evidence>
<organism evidence="17 18">
    <name type="scientific">candidate division WS6 bacterium 34_10</name>
    <dbReference type="NCBI Taxonomy" id="1641389"/>
    <lineage>
        <taxon>Bacteria</taxon>
        <taxon>Candidatus Dojkabacteria</taxon>
    </lineage>
</organism>
<dbReference type="InterPro" id="IPR004807">
    <property type="entry name" value="UvrB"/>
</dbReference>
<feature type="binding site" evidence="12">
    <location>
        <begin position="45"/>
        <end position="52"/>
    </location>
    <ligand>
        <name>ATP</name>
        <dbReference type="ChEBI" id="CHEBI:30616"/>
    </ligand>
</feature>
<keyword evidence="5 12" id="KW-0227">DNA damage</keyword>
<keyword evidence="8 12" id="KW-0267">Excision nuclease</keyword>
<keyword evidence="4 12" id="KW-0547">Nucleotide-binding</keyword>
<dbReference type="GO" id="GO:0009432">
    <property type="term" value="P:SOS response"/>
    <property type="evidence" value="ECO:0007669"/>
    <property type="project" value="UniProtKB-UniRule"/>
</dbReference>
<dbReference type="PROSITE" id="PS50151">
    <property type="entry name" value="UVR"/>
    <property type="match status" value="1"/>
</dbReference>
<keyword evidence="12 13" id="KW-0742">SOS response</keyword>
<dbReference type="GO" id="GO:0016887">
    <property type="term" value="F:ATP hydrolysis activity"/>
    <property type="evidence" value="ECO:0007669"/>
    <property type="project" value="InterPro"/>
</dbReference>
<dbReference type="SMART" id="SM00487">
    <property type="entry name" value="DEXDc"/>
    <property type="match status" value="1"/>
</dbReference>
<gene>
    <name evidence="12" type="primary">uvrB</name>
    <name evidence="17" type="ORF">XD93_0292</name>
</gene>
<dbReference type="InterPro" id="IPR041471">
    <property type="entry name" value="UvrB_inter"/>
</dbReference>
<dbReference type="CDD" id="cd18790">
    <property type="entry name" value="SF2_C_UvrB"/>
    <property type="match status" value="1"/>
</dbReference>
<dbReference type="GO" id="GO:0005737">
    <property type="term" value="C:cytoplasm"/>
    <property type="evidence" value="ECO:0007669"/>
    <property type="project" value="UniProtKB-SubCell"/>
</dbReference>
<dbReference type="Pfam" id="PF00271">
    <property type="entry name" value="Helicase_C"/>
    <property type="match status" value="1"/>
</dbReference>
<dbReference type="Pfam" id="PF02151">
    <property type="entry name" value="UVR"/>
    <property type="match status" value="1"/>
</dbReference>
<dbReference type="AlphaFoldDB" id="A0A117M0E5"/>
<evidence type="ECO:0000313" key="17">
    <source>
        <dbReference type="EMBL" id="KUK77486.1"/>
    </source>
</evidence>
<dbReference type="GO" id="GO:0003677">
    <property type="term" value="F:DNA binding"/>
    <property type="evidence" value="ECO:0007669"/>
    <property type="project" value="UniProtKB-UniRule"/>
</dbReference>
<dbReference type="Pfam" id="PF12344">
    <property type="entry name" value="UvrB"/>
    <property type="match status" value="1"/>
</dbReference>
<dbReference type="SUPFAM" id="SSF52540">
    <property type="entry name" value="P-loop containing nucleoside triphosphate hydrolases"/>
    <property type="match status" value="2"/>
</dbReference>
<dbReference type="EMBL" id="LGGO01000028">
    <property type="protein sequence ID" value="KUK77486.1"/>
    <property type="molecule type" value="Genomic_DNA"/>
</dbReference>
<evidence type="ECO:0000313" key="18">
    <source>
        <dbReference type="Proteomes" id="UP000053904"/>
    </source>
</evidence>
<feature type="short sequence motif" description="Beta-hairpin" evidence="12">
    <location>
        <begin position="98"/>
        <end position="121"/>
    </location>
</feature>
<evidence type="ECO:0000256" key="6">
    <source>
        <dbReference type="ARBA" id="ARBA00022769"/>
    </source>
</evidence>
<dbReference type="InterPro" id="IPR001943">
    <property type="entry name" value="UVR_dom"/>
</dbReference>
<dbReference type="NCBIfam" id="TIGR00631">
    <property type="entry name" value="uvrb"/>
    <property type="match status" value="1"/>
</dbReference>
<protein>
    <recommendedName>
        <fullName evidence="11 12">UvrABC system protein B</fullName>
        <shortName evidence="12">Protein UvrB</shortName>
    </recommendedName>
    <alternativeName>
        <fullName evidence="12">Excinuclease ABC subunit B</fullName>
    </alternativeName>
</protein>
<comment type="function">
    <text evidence="12">The UvrABC repair system catalyzes the recognition and processing of DNA lesions. A damage recognition complex composed of 2 UvrA and 2 UvrB subunits scans DNA for abnormalities. Upon binding of the UvrA(2)B(2) complex to a putative damaged site, the DNA wraps around one UvrB monomer. DNA wrap is dependent on ATP binding by UvrB and probably causes local melting of the DNA helix, facilitating insertion of UvrB beta-hairpin between the DNA strands. Then UvrB probes one DNA strand for the presence of a lesion. If a lesion is found the UvrA subunits dissociate and the UvrB-DNA preincision complex is formed. This complex is subsequently bound by UvrC and the second UvrB is released. If no lesion is found, the DNA wraps around the other UvrB subunit that will check the other stand for damage.</text>
</comment>
<dbReference type="NCBIfam" id="NF003673">
    <property type="entry name" value="PRK05298.1"/>
    <property type="match status" value="1"/>
</dbReference>
<evidence type="ECO:0000256" key="12">
    <source>
        <dbReference type="HAMAP-Rule" id="MF_00204"/>
    </source>
</evidence>
<dbReference type="HAMAP" id="MF_00204">
    <property type="entry name" value="UvrB"/>
    <property type="match status" value="1"/>
</dbReference>
<evidence type="ECO:0000256" key="9">
    <source>
        <dbReference type="ARBA" id="ARBA00023204"/>
    </source>
</evidence>
<keyword evidence="9 12" id="KW-0234">DNA repair</keyword>
<dbReference type="Gene3D" id="4.10.860.10">
    <property type="entry name" value="UVR domain"/>
    <property type="match status" value="1"/>
</dbReference>
<dbReference type="Pfam" id="PF04851">
    <property type="entry name" value="ResIII"/>
    <property type="match status" value="1"/>
</dbReference>
<evidence type="ECO:0000256" key="10">
    <source>
        <dbReference type="ARBA" id="ARBA00026033"/>
    </source>
</evidence>
<evidence type="ECO:0000256" key="11">
    <source>
        <dbReference type="ARBA" id="ARBA00029504"/>
    </source>
</evidence>
<sequence length="663" mass="77193">MIELAMLENNFQLQSKYKPSEDQKSVIEEISNNLDSGKKKQTLLGVTGSGKTFVMANLVEKYNKPTLVLSHNKTLAAQLYEEFTEFFPENAVKYFVSYYDYYQPESYLPAKDLYIEKESQVNDEIEAMRSSAMNAVLNRSDTLIVASVSCIYNIGNPDNYQNKALYLRRGTEIDLSTLSRELAFMQYERSTYDLERGQFRISGDTVEIYMKYDDFPVRIEFWGNEIDNISRIHPITRQKIEELTELDIFPATALVYERNTLLEAIEMIKRDLKKRVDFLRNIGKDVEAQRLEQKTMYDVEMMASVGYCKSMENYSIYFDGRKPGEAPYTLLDYFPDDYLLLVDESHITIPQVRGMYNGDRARKTNLIEYGFRLPTAYDNRPLNFIEFQKRQGNTVYISATPDEWEIQDSNNTVVELLTRPTGLLDPKIEVRDTKNQIDDVISEIRKNIENKQRVLVTTLTKRMAEDLTEYLQDIDIKVQYLHSDIDTVERVDILRDLRLGKYDVVVGINLLREGIDLPEVSLVIILDADKEGFLRSKTSLVQTIGRSARHVEGRVLMYADKVTDSMVYAIEETKRRRAYQTRYNREHNITPKSIEKEIRDSISKKKVQPDPMVDIDIEKLDMKQKKLLIKDLESKMLLAAENLQFEKAANLRDDIKEIKLKLK</sequence>
<name>A0A117M0E5_9BACT</name>
<dbReference type="PATRIC" id="fig|1641389.3.peg.366"/>
<evidence type="ECO:0000259" key="16">
    <source>
        <dbReference type="PROSITE" id="PS51194"/>
    </source>
</evidence>
<dbReference type="Proteomes" id="UP000053904">
    <property type="component" value="Unassembled WGS sequence"/>
</dbReference>
<comment type="similarity">
    <text evidence="2 12 13">Belongs to the UvrB family.</text>
</comment>
<feature type="domain" description="UVR" evidence="14">
    <location>
        <begin position="626"/>
        <end position="661"/>
    </location>
</feature>
<dbReference type="InterPro" id="IPR027417">
    <property type="entry name" value="P-loop_NTPase"/>
</dbReference>
<feature type="domain" description="Helicase ATP-binding" evidence="15">
    <location>
        <begin position="32"/>
        <end position="190"/>
    </location>
</feature>
<dbReference type="GO" id="GO:0006289">
    <property type="term" value="P:nucleotide-excision repair"/>
    <property type="evidence" value="ECO:0007669"/>
    <property type="project" value="UniProtKB-UniRule"/>
</dbReference>
<comment type="caution">
    <text evidence="17">The sequence shown here is derived from an EMBL/GenBank/DDBJ whole genome shotgun (WGS) entry which is preliminary data.</text>
</comment>
<evidence type="ECO:0000256" key="3">
    <source>
        <dbReference type="ARBA" id="ARBA00022490"/>
    </source>
</evidence>
<dbReference type="InterPro" id="IPR024759">
    <property type="entry name" value="UvrB_YAD/RRR_dom"/>
</dbReference>
<dbReference type="PANTHER" id="PTHR24029">
    <property type="entry name" value="UVRABC SYSTEM PROTEIN B"/>
    <property type="match status" value="1"/>
</dbReference>
<dbReference type="Gene3D" id="3.40.50.300">
    <property type="entry name" value="P-loop containing nucleotide triphosphate hydrolases"/>
    <property type="match status" value="3"/>
</dbReference>
<dbReference type="Pfam" id="PF17757">
    <property type="entry name" value="UvrB_inter"/>
    <property type="match status" value="1"/>
</dbReference>
<dbReference type="SMART" id="SM00490">
    <property type="entry name" value="HELICc"/>
    <property type="match status" value="1"/>
</dbReference>
<dbReference type="InterPro" id="IPR036876">
    <property type="entry name" value="UVR_dom_sf"/>
</dbReference>
<dbReference type="InterPro" id="IPR014001">
    <property type="entry name" value="Helicase_ATP-bd"/>
</dbReference>
<comment type="subunit">
    <text evidence="10 12 13">Forms a heterotetramer with UvrA during the search for lesions. Interacts with UvrC in an incision complex.</text>
</comment>
<evidence type="ECO:0000256" key="8">
    <source>
        <dbReference type="ARBA" id="ARBA00022881"/>
    </source>
</evidence>
<evidence type="ECO:0000256" key="5">
    <source>
        <dbReference type="ARBA" id="ARBA00022763"/>
    </source>
</evidence>
<evidence type="ECO:0000259" key="15">
    <source>
        <dbReference type="PROSITE" id="PS51192"/>
    </source>
</evidence>
<dbReference type="SUPFAM" id="SSF46600">
    <property type="entry name" value="C-terminal UvrC-binding domain of UvrB"/>
    <property type="match status" value="1"/>
</dbReference>
<reference evidence="18" key="1">
    <citation type="journal article" date="2015" name="MBio">
        <title>Genome-Resolved Metagenomic Analysis Reveals Roles for Candidate Phyla and Other Microbial Community Members in Biogeochemical Transformations in Oil Reservoirs.</title>
        <authorList>
            <person name="Hu P."/>
            <person name="Tom L."/>
            <person name="Singh A."/>
            <person name="Thomas B.C."/>
            <person name="Baker B.J."/>
            <person name="Piceno Y.M."/>
            <person name="Andersen G.L."/>
            <person name="Banfield J.F."/>
        </authorList>
    </citation>
    <scope>NUCLEOTIDE SEQUENCE [LARGE SCALE GENOMIC DNA]</scope>
</reference>
<keyword evidence="6 12" id="KW-0228">DNA excision</keyword>
<dbReference type="CDD" id="cd17916">
    <property type="entry name" value="DEXHc_UvrB"/>
    <property type="match status" value="1"/>
</dbReference>
<evidence type="ECO:0000259" key="14">
    <source>
        <dbReference type="PROSITE" id="PS50151"/>
    </source>
</evidence>
<accession>A0A117M0E5</accession>
<dbReference type="InterPro" id="IPR001650">
    <property type="entry name" value="Helicase_C-like"/>
</dbReference>
<evidence type="ECO:0000256" key="2">
    <source>
        <dbReference type="ARBA" id="ARBA00008533"/>
    </source>
</evidence>
<dbReference type="InterPro" id="IPR006935">
    <property type="entry name" value="Helicase/UvrB_N"/>
</dbReference>
<dbReference type="PROSITE" id="PS51194">
    <property type="entry name" value="HELICASE_CTER"/>
    <property type="match status" value="1"/>
</dbReference>
<comment type="subcellular location">
    <subcellularLocation>
        <location evidence="1 12 13">Cytoplasm</location>
    </subcellularLocation>
</comment>
<dbReference type="PROSITE" id="PS51192">
    <property type="entry name" value="HELICASE_ATP_BIND_1"/>
    <property type="match status" value="1"/>
</dbReference>
<proteinExistence type="inferred from homology"/>
<dbReference type="PANTHER" id="PTHR24029:SF0">
    <property type="entry name" value="UVRABC SYSTEM PROTEIN B"/>
    <property type="match status" value="1"/>
</dbReference>
<evidence type="ECO:0000256" key="4">
    <source>
        <dbReference type="ARBA" id="ARBA00022741"/>
    </source>
</evidence>
<feature type="domain" description="Helicase C-terminal" evidence="16">
    <location>
        <begin position="436"/>
        <end position="598"/>
    </location>
</feature>
<evidence type="ECO:0000256" key="7">
    <source>
        <dbReference type="ARBA" id="ARBA00022840"/>
    </source>
</evidence>
<dbReference type="GO" id="GO:0005524">
    <property type="term" value="F:ATP binding"/>
    <property type="evidence" value="ECO:0007669"/>
    <property type="project" value="UniProtKB-UniRule"/>
</dbReference>
<dbReference type="GO" id="GO:0009381">
    <property type="term" value="F:excinuclease ABC activity"/>
    <property type="evidence" value="ECO:0007669"/>
    <property type="project" value="UniProtKB-UniRule"/>
</dbReference>
<keyword evidence="7 12" id="KW-0067">ATP-binding</keyword>
<evidence type="ECO:0000256" key="1">
    <source>
        <dbReference type="ARBA" id="ARBA00004496"/>
    </source>
</evidence>